<dbReference type="Pfam" id="PF00346">
    <property type="entry name" value="Complex1_49kDa"/>
    <property type="match status" value="1"/>
</dbReference>
<accession>A0A538THD1</accession>
<sequence length="509" mass="54984">MKGGGEVGLLWAGNARAVEIDAVPRVPAAELADRCAELCASGGRLSALLVLPEAGASRTGARDLLAVIADDQRARLALARTEVRAGQSYTALSARLPQAQAFEREIFETTGLVPAGHPWLKPLRRHADLERLAGHLSTGPAHPFFQVDGHGIHEVAVGPVHAGIIEPGHFRFQCHGETVIHLEIQLGYQHRGAAELFLRSSAGRRLAIAESIAGDTAVAHGLAHCMAVEALADVEVTLGAQAARGIALELERLANHTGDLGALCSDVGYLPGASWFGRLRGDLLNLLLAWSGNRFGRGLVRPGGVRFGLAPAERSQLRDRLRRIERDLRETAELMLGTSSVVARFERTGTVTRQVAEDLGLVGPVARASGCDRDVRRDHPHGIYRFAHIPVATAETGDVMARVLVRWLEIQRSIAFVQEQLVEMEEDVGVRGLSPLLPRRVAIALVEGWRGEIAHVAVTAADGEIHGYSFVDPSFHNWFGLAIAMRENQISDFPLCNKSFNLSYAGHDL</sequence>
<dbReference type="PANTHER" id="PTHR43485">
    <property type="entry name" value="HYDROGENASE-4 COMPONENT G"/>
    <property type="match status" value="1"/>
</dbReference>
<dbReference type="Proteomes" id="UP000316609">
    <property type="component" value="Unassembled WGS sequence"/>
</dbReference>
<dbReference type="InterPro" id="IPR029014">
    <property type="entry name" value="NiFe-Hase_large"/>
</dbReference>
<keyword evidence="1" id="KW-0560">Oxidoreductase</keyword>
<dbReference type="InterPro" id="IPR001135">
    <property type="entry name" value="NADH_Q_OxRdtase_suD"/>
</dbReference>
<reference evidence="3 4" key="1">
    <citation type="journal article" date="2019" name="Nat. Microbiol.">
        <title>Mediterranean grassland soil C-N compound turnover is dependent on rainfall and depth, and is mediated by genomically divergent microorganisms.</title>
        <authorList>
            <person name="Diamond S."/>
            <person name="Andeer P.F."/>
            <person name="Li Z."/>
            <person name="Crits-Christoph A."/>
            <person name="Burstein D."/>
            <person name="Anantharaman K."/>
            <person name="Lane K.R."/>
            <person name="Thomas B.C."/>
            <person name="Pan C."/>
            <person name="Northen T.R."/>
            <person name="Banfield J.F."/>
        </authorList>
    </citation>
    <scope>NUCLEOTIDE SEQUENCE [LARGE SCALE GENOMIC DNA]</scope>
    <source>
        <strain evidence="3">WS_8</strain>
    </source>
</reference>
<dbReference type="Gene3D" id="1.10.645.10">
    <property type="entry name" value="Cytochrome-c3 Hydrogenase, chain B"/>
    <property type="match status" value="1"/>
</dbReference>
<gene>
    <name evidence="3" type="ORF">E6K78_11020</name>
</gene>
<evidence type="ECO:0000259" key="2">
    <source>
        <dbReference type="Pfam" id="PF00346"/>
    </source>
</evidence>
<evidence type="ECO:0000256" key="1">
    <source>
        <dbReference type="ARBA" id="ARBA00023002"/>
    </source>
</evidence>
<name>A0A538THD1_UNCEI</name>
<dbReference type="GO" id="GO:0048038">
    <property type="term" value="F:quinone binding"/>
    <property type="evidence" value="ECO:0007669"/>
    <property type="project" value="InterPro"/>
</dbReference>
<organism evidence="3 4">
    <name type="scientific">Eiseniibacteriota bacterium</name>
    <dbReference type="NCBI Taxonomy" id="2212470"/>
    <lineage>
        <taxon>Bacteria</taxon>
        <taxon>Candidatus Eiseniibacteriota</taxon>
    </lineage>
</organism>
<dbReference type="InterPro" id="IPR052197">
    <property type="entry name" value="ComplexI_49kDa-like"/>
</dbReference>
<protein>
    <submittedName>
        <fullName evidence="3">Hydrogenase</fullName>
    </submittedName>
</protein>
<dbReference type="GO" id="GO:0051287">
    <property type="term" value="F:NAD binding"/>
    <property type="evidence" value="ECO:0007669"/>
    <property type="project" value="InterPro"/>
</dbReference>
<proteinExistence type="predicted"/>
<dbReference type="InterPro" id="IPR037232">
    <property type="entry name" value="NADH_quin_OxRdtase_su_C/D-like"/>
</dbReference>
<evidence type="ECO:0000313" key="4">
    <source>
        <dbReference type="Proteomes" id="UP000316609"/>
    </source>
</evidence>
<dbReference type="PANTHER" id="PTHR43485:SF1">
    <property type="entry name" value="FORMATE HYDROGENLYASE SUBUNIT 5-RELATED"/>
    <property type="match status" value="1"/>
</dbReference>
<dbReference type="AlphaFoldDB" id="A0A538THD1"/>
<comment type="caution">
    <text evidence="3">The sequence shown here is derived from an EMBL/GenBank/DDBJ whole genome shotgun (WGS) entry which is preliminary data.</text>
</comment>
<evidence type="ECO:0000313" key="3">
    <source>
        <dbReference type="EMBL" id="TMQ63035.1"/>
    </source>
</evidence>
<dbReference type="SUPFAM" id="SSF56762">
    <property type="entry name" value="HydB/Nqo4-like"/>
    <property type="match status" value="1"/>
</dbReference>
<dbReference type="EMBL" id="VBOY01000118">
    <property type="protein sequence ID" value="TMQ63035.1"/>
    <property type="molecule type" value="Genomic_DNA"/>
</dbReference>
<dbReference type="SUPFAM" id="SSF143243">
    <property type="entry name" value="Nqo5-like"/>
    <property type="match status" value="1"/>
</dbReference>
<feature type="domain" description="NADH-quinone oxidoreductase subunit D" evidence="2">
    <location>
        <begin position="266"/>
        <end position="427"/>
    </location>
</feature>
<dbReference type="GO" id="GO:0016651">
    <property type="term" value="F:oxidoreductase activity, acting on NAD(P)H"/>
    <property type="evidence" value="ECO:0007669"/>
    <property type="project" value="InterPro"/>
</dbReference>